<dbReference type="PANTHER" id="PTHR15989">
    <property type="entry name" value="VEZATIN"/>
    <property type="match status" value="1"/>
</dbReference>
<dbReference type="Proteomes" id="UP000269221">
    <property type="component" value="Unassembled WGS sequence"/>
</dbReference>
<dbReference type="AlphaFoldDB" id="A0A3M0JR04"/>
<dbReference type="GO" id="GO:0005886">
    <property type="term" value="C:plasma membrane"/>
    <property type="evidence" value="ECO:0007669"/>
    <property type="project" value="UniProtKB-SubCell"/>
</dbReference>
<evidence type="ECO:0000256" key="14">
    <source>
        <dbReference type="SAM" id="MobiDB-lite"/>
    </source>
</evidence>
<reference evidence="16 17" key="1">
    <citation type="submission" date="2018-07" db="EMBL/GenBank/DDBJ databases">
        <title>A high quality draft genome assembly of the barn swallow (H. rustica rustica).</title>
        <authorList>
            <person name="Formenti G."/>
            <person name="Chiara M."/>
            <person name="Poveda L."/>
            <person name="Francoijs K.-J."/>
            <person name="Bonisoli-Alquati A."/>
            <person name="Canova L."/>
            <person name="Gianfranceschi L."/>
            <person name="Horner D.S."/>
            <person name="Saino N."/>
        </authorList>
    </citation>
    <scope>NUCLEOTIDE SEQUENCE [LARGE SCALE GENOMIC DNA]</scope>
    <source>
        <strain evidence="16">Chelidonia</strain>
        <tissue evidence="16">Blood</tissue>
    </source>
</reference>
<dbReference type="GO" id="GO:0005634">
    <property type="term" value="C:nucleus"/>
    <property type="evidence" value="ECO:0007669"/>
    <property type="project" value="UniProtKB-SubCell"/>
</dbReference>
<comment type="similarity">
    <text evidence="4">Belongs to the vezatin family.</text>
</comment>
<organism evidence="16 17">
    <name type="scientific">Hirundo rustica rustica</name>
    <dbReference type="NCBI Taxonomy" id="333673"/>
    <lineage>
        <taxon>Eukaryota</taxon>
        <taxon>Metazoa</taxon>
        <taxon>Chordata</taxon>
        <taxon>Craniata</taxon>
        <taxon>Vertebrata</taxon>
        <taxon>Euteleostomi</taxon>
        <taxon>Archelosauria</taxon>
        <taxon>Archosauria</taxon>
        <taxon>Dinosauria</taxon>
        <taxon>Saurischia</taxon>
        <taxon>Theropoda</taxon>
        <taxon>Coelurosauria</taxon>
        <taxon>Aves</taxon>
        <taxon>Neognathae</taxon>
        <taxon>Neoaves</taxon>
        <taxon>Telluraves</taxon>
        <taxon>Australaves</taxon>
        <taxon>Passeriformes</taxon>
        <taxon>Sylvioidea</taxon>
        <taxon>Hirundinidae</taxon>
        <taxon>Hirundo</taxon>
    </lineage>
</organism>
<name>A0A3M0JR04_HIRRU</name>
<accession>A0A3M0JR04</accession>
<dbReference type="STRING" id="333673.A0A3M0JR04"/>
<evidence type="ECO:0000256" key="3">
    <source>
        <dbReference type="ARBA" id="ARBA00004651"/>
    </source>
</evidence>
<evidence type="ECO:0000256" key="12">
    <source>
        <dbReference type="ARBA" id="ARBA00023242"/>
    </source>
</evidence>
<keyword evidence="10 13" id="KW-0175">Coiled coil</keyword>
<proteinExistence type="inferred from homology"/>
<keyword evidence="8" id="KW-0965">Cell junction</keyword>
<evidence type="ECO:0000256" key="6">
    <source>
        <dbReference type="ARBA" id="ARBA00022475"/>
    </source>
</evidence>
<evidence type="ECO:0000313" key="16">
    <source>
        <dbReference type="EMBL" id="RMC03418.1"/>
    </source>
</evidence>
<evidence type="ECO:0000256" key="10">
    <source>
        <dbReference type="ARBA" id="ARBA00023054"/>
    </source>
</evidence>
<evidence type="ECO:0000256" key="11">
    <source>
        <dbReference type="ARBA" id="ARBA00023136"/>
    </source>
</evidence>
<feature type="region of interest" description="Disordered" evidence="14">
    <location>
        <begin position="431"/>
        <end position="487"/>
    </location>
</feature>
<feature type="compositionally biased region" description="Basic and acidic residues" evidence="14">
    <location>
        <begin position="446"/>
        <end position="467"/>
    </location>
</feature>
<gene>
    <name evidence="16" type="ORF">DUI87_20615</name>
</gene>
<keyword evidence="9" id="KW-1133">Transmembrane helix</keyword>
<keyword evidence="11" id="KW-0472">Membrane</keyword>
<protein>
    <recommendedName>
        <fullName evidence="5">Vezatin</fullName>
    </recommendedName>
</protein>
<evidence type="ECO:0000256" key="4">
    <source>
        <dbReference type="ARBA" id="ARBA00007245"/>
    </source>
</evidence>
<dbReference type="PANTHER" id="PTHR15989:SF5">
    <property type="entry name" value="VEZATIN"/>
    <property type="match status" value="1"/>
</dbReference>
<comment type="subcellular location">
    <subcellularLocation>
        <location evidence="2">Cell junction</location>
        <location evidence="2">Adherens junction</location>
    </subcellularLocation>
    <subcellularLocation>
        <location evidence="3">Cell membrane</location>
        <topology evidence="3">Multi-pass membrane protein</topology>
    </subcellularLocation>
    <subcellularLocation>
        <location evidence="1">Nucleus</location>
    </subcellularLocation>
</comment>
<evidence type="ECO:0000259" key="15">
    <source>
        <dbReference type="Pfam" id="PF12632"/>
    </source>
</evidence>
<dbReference type="EMBL" id="QRBI01000131">
    <property type="protein sequence ID" value="RMC03418.1"/>
    <property type="molecule type" value="Genomic_DNA"/>
</dbReference>
<keyword evidence="7" id="KW-0812">Transmembrane</keyword>
<feature type="compositionally biased region" description="Basic and acidic residues" evidence="14">
    <location>
        <begin position="474"/>
        <end position="487"/>
    </location>
</feature>
<keyword evidence="17" id="KW-1185">Reference proteome</keyword>
<sequence>MSLRKYCIQLEETVANSRAFTNLVRKALRLIQETEVISRGFTLNETSIRYNILVSDTYAAVLSPKYPLHPNILFSDHYGLSFNIPAFRESDNVTSYICVVPFKELGLGLSEEQVSEEEAHNLTDGFSLPALKVLFQLWVGQSSEFFRRLALLLSPANASPEASVSPERLPHHVLCDASQGLPHALAACLEELKRSYEFYRYFETQHQSGLEWPARAKQESRELNSLQTAVHSLQLHLKALLNEVIILEDELEKLVSTKETPELTTEAHQVLEQKLKFIQPHIQASNSCWEEAISQVEKMSGRNPNKKGKIEVSCDSLQHTTIPLTQPAIYIENKDPIPEEQELEAYVDYSDTDNEYKREDFYCFSQEERERQERERQESKRVLQELKSVLGFKASEIERQKWKQLLFSEHAAVKPLSPVEPLKLLNNVESHMNSDTEKQNCSQSCDKSEEKDSNPEVNAADKSRTEYLYEDPEMEKNKDSTADKDTGAEERMYYHCEGDAEEVKPSSVDGVEASQPPSKDALHSKIKDRLAQLHISTDFNFTSGLAAQVAARSFTFTTMQEETFGDDDEAEGRRRKKKRHGRMKTLWRTVKMKRGSESEGKV</sequence>
<keyword evidence="12" id="KW-0539">Nucleus</keyword>
<feature type="domain" description="Myosin-binding" evidence="15">
    <location>
        <begin position="3"/>
        <end position="44"/>
    </location>
</feature>
<dbReference type="GO" id="GO:0098609">
    <property type="term" value="P:cell-cell adhesion"/>
    <property type="evidence" value="ECO:0007669"/>
    <property type="project" value="InterPro"/>
</dbReference>
<feature type="domain" description="Myosin-binding" evidence="15">
    <location>
        <begin position="87"/>
        <end position="238"/>
    </location>
</feature>
<dbReference type="GO" id="GO:0005912">
    <property type="term" value="C:adherens junction"/>
    <property type="evidence" value="ECO:0007669"/>
    <property type="project" value="UniProtKB-SubCell"/>
</dbReference>
<evidence type="ECO:0000313" key="17">
    <source>
        <dbReference type="Proteomes" id="UP000269221"/>
    </source>
</evidence>
<dbReference type="OrthoDB" id="21151at2759"/>
<evidence type="ECO:0000256" key="13">
    <source>
        <dbReference type="SAM" id="Coils"/>
    </source>
</evidence>
<evidence type="ECO:0000256" key="1">
    <source>
        <dbReference type="ARBA" id="ARBA00004123"/>
    </source>
</evidence>
<evidence type="ECO:0000256" key="5">
    <source>
        <dbReference type="ARBA" id="ARBA00018125"/>
    </source>
</evidence>
<evidence type="ECO:0000256" key="8">
    <source>
        <dbReference type="ARBA" id="ARBA00022949"/>
    </source>
</evidence>
<dbReference type="InterPro" id="IPR026859">
    <property type="entry name" value="Myosin-bd"/>
</dbReference>
<evidence type="ECO:0000256" key="9">
    <source>
        <dbReference type="ARBA" id="ARBA00022989"/>
    </source>
</evidence>
<feature type="region of interest" description="Disordered" evidence="14">
    <location>
        <begin position="561"/>
        <end position="584"/>
    </location>
</feature>
<comment type="caution">
    <text evidence="16">The sequence shown here is derived from an EMBL/GenBank/DDBJ whole genome shotgun (WGS) entry which is preliminary data.</text>
</comment>
<dbReference type="Pfam" id="PF12632">
    <property type="entry name" value="Vezatin"/>
    <property type="match status" value="2"/>
</dbReference>
<feature type="coiled-coil region" evidence="13">
    <location>
        <begin position="223"/>
        <end position="257"/>
    </location>
</feature>
<dbReference type="InterPro" id="IPR026858">
    <property type="entry name" value="Vezatin"/>
</dbReference>
<keyword evidence="6" id="KW-1003">Cell membrane</keyword>
<evidence type="ECO:0000256" key="7">
    <source>
        <dbReference type="ARBA" id="ARBA00022692"/>
    </source>
</evidence>
<feature type="compositionally biased region" description="Basic residues" evidence="14">
    <location>
        <begin position="573"/>
        <end position="584"/>
    </location>
</feature>
<feature type="region of interest" description="Disordered" evidence="14">
    <location>
        <begin position="500"/>
        <end position="521"/>
    </location>
</feature>
<dbReference type="GO" id="GO:0017022">
    <property type="term" value="F:myosin binding"/>
    <property type="evidence" value="ECO:0007669"/>
    <property type="project" value="InterPro"/>
</dbReference>
<evidence type="ECO:0000256" key="2">
    <source>
        <dbReference type="ARBA" id="ARBA00004536"/>
    </source>
</evidence>